<evidence type="ECO:0000313" key="2">
    <source>
        <dbReference type="Proteomes" id="UP000060699"/>
    </source>
</evidence>
<organism evidence="1 2">
    <name type="scientific">Roseateles depolymerans</name>
    <dbReference type="NCBI Taxonomy" id="76731"/>
    <lineage>
        <taxon>Bacteria</taxon>
        <taxon>Pseudomonadati</taxon>
        <taxon>Pseudomonadota</taxon>
        <taxon>Betaproteobacteria</taxon>
        <taxon>Burkholderiales</taxon>
        <taxon>Sphaerotilaceae</taxon>
        <taxon>Roseateles</taxon>
    </lineage>
</organism>
<dbReference type="AlphaFoldDB" id="A0A0U3LBN7"/>
<dbReference type="EMBL" id="CP013729">
    <property type="protein sequence ID" value="ALV05471.1"/>
    <property type="molecule type" value="Genomic_DNA"/>
</dbReference>
<name>A0A0U3LBN7_9BURK</name>
<evidence type="ECO:0000313" key="1">
    <source>
        <dbReference type="EMBL" id="ALV05471.1"/>
    </source>
</evidence>
<dbReference type="Proteomes" id="UP000060699">
    <property type="component" value="Chromosome"/>
</dbReference>
<dbReference type="PANTHER" id="PTHR34322">
    <property type="entry name" value="TRANSPOSASE, Y1_TNP DOMAIN-CONTAINING"/>
    <property type="match status" value="1"/>
</dbReference>
<dbReference type="PATRIC" id="fig|76731.3.peg.994"/>
<dbReference type="OrthoDB" id="9814067at2"/>
<proteinExistence type="predicted"/>
<dbReference type="Pfam" id="PF01797">
    <property type="entry name" value="Y1_Tnp"/>
    <property type="match status" value="1"/>
</dbReference>
<dbReference type="KEGG" id="rdp:RD2015_976"/>
<protein>
    <submittedName>
        <fullName evidence="1">Transposase IS200-like protein</fullName>
    </submittedName>
</protein>
<dbReference type="GO" id="GO:0006313">
    <property type="term" value="P:DNA transposition"/>
    <property type="evidence" value="ECO:0007669"/>
    <property type="project" value="InterPro"/>
</dbReference>
<dbReference type="Gene3D" id="3.30.70.1290">
    <property type="entry name" value="Transposase IS200-like"/>
    <property type="match status" value="1"/>
</dbReference>
<dbReference type="InterPro" id="IPR002686">
    <property type="entry name" value="Transposase_17"/>
</dbReference>
<gene>
    <name evidence="1" type="ORF">RD2015_976</name>
</gene>
<dbReference type="GO" id="GO:0004803">
    <property type="term" value="F:transposase activity"/>
    <property type="evidence" value="ECO:0007669"/>
    <property type="project" value="InterPro"/>
</dbReference>
<dbReference type="InterPro" id="IPR036515">
    <property type="entry name" value="Transposase_17_sf"/>
</dbReference>
<dbReference type="STRING" id="76731.RD2015_976"/>
<keyword evidence="2" id="KW-1185">Reference proteome</keyword>
<dbReference type="SMART" id="SM01321">
    <property type="entry name" value="Y1_Tnp"/>
    <property type="match status" value="1"/>
</dbReference>
<dbReference type="SUPFAM" id="SSF143422">
    <property type="entry name" value="Transposase IS200-like"/>
    <property type="match status" value="1"/>
</dbReference>
<reference evidence="1 2" key="1">
    <citation type="submission" date="2015-12" db="EMBL/GenBank/DDBJ databases">
        <title>Complete genome of Roseateles depolymerans KCTC 42856.</title>
        <authorList>
            <person name="Kim K.M."/>
        </authorList>
    </citation>
    <scope>NUCLEOTIDE SEQUENCE [LARGE SCALE GENOMIC DNA]</scope>
    <source>
        <strain evidence="1 2">KCTC 42856</strain>
    </source>
</reference>
<dbReference type="RefSeq" id="WP_058933934.1">
    <property type="nucleotide sequence ID" value="NZ_CP013729.1"/>
</dbReference>
<accession>A0A0U3LBN7</accession>
<dbReference type="PANTHER" id="PTHR34322:SF2">
    <property type="entry name" value="TRANSPOSASE IS200-LIKE DOMAIN-CONTAINING PROTEIN"/>
    <property type="match status" value="1"/>
</dbReference>
<dbReference type="GO" id="GO:0003677">
    <property type="term" value="F:DNA binding"/>
    <property type="evidence" value="ECO:0007669"/>
    <property type="project" value="InterPro"/>
</dbReference>
<sequence>MARLPRLALANHLHHVIHRGHNLQPIAHDDDDRRLLMAALQDCAATYRVAIHAYVLMPNHLHLLATPTSDEGLSRMMQALGRRYVAAFNQRHQRVGTLWEGRFRAAPVEAAAFLLPLMRSIELNPLRAGLATDPADYPWSSAAHHLGRRRDPLISDPPDFWALGNTPFERELTWRRWLEEGEVEADRQRLVDAALKGWPLGSPSFLAALAELSPRPTAPRPRGRPRKSQSVPN</sequence>